<dbReference type="EMBL" id="CAJPEV010024972">
    <property type="protein sequence ID" value="CAG0908556.1"/>
    <property type="molecule type" value="Genomic_DNA"/>
</dbReference>
<dbReference type="Gene3D" id="6.10.250.1630">
    <property type="match status" value="1"/>
</dbReference>
<dbReference type="Proteomes" id="UP000677054">
    <property type="component" value="Unassembled WGS sequence"/>
</dbReference>
<proteinExistence type="predicted"/>
<protein>
    <submittedName>
        <fullName evidence="1">Uncharacterized protein</fullName>
    </submittedName>
</protein>
<organism evidence="1">
    <name type="scientific">Darwinula stevensoni</name>
    <dbReference type="NCBI Taxonomy" id="69355"/>
    <lineage>
        <taxon>Eukaryota</taxon>
        <taxon>Metazoa</taxon>
        <taxon>Ecdysozoa</taxon>
        <taxon>Arthropoda</taxon>
        <taxon>Crustacea</taxon>
        <taxon>Oligostraca</taxon>
        <taxon>Ostracoda</taxon>
        <taxon>Podocopa</taxon>
        <taxon>Podocopida</taxon>
        <taxon>Darwinulocopina</taxon>
        <taxon>Darwinuloidea</taxon>
        <taxon>Darwinulidae</taxon>
        <taxon>Darwinula</taxon>
    </lineage>
</organism>
<sequence length="131" mass="14631">MEEVWKLHCQLSAIPSDLRGIGIQATRLEADDMSSSSSVAKQQSIRDLMTANAKPKKFQPLTEVGEIDLDVLAQLPPDIQDEIHKEYHLPKKTKVQQSDQMVKDQGVCSHDVMSSNPLLRLRSPSKAKVIL</sequence>
<feature type="non-terminal residue" evidence="1">
    <location>
        <position position="131"/>
    </location>
</feature>
<evidence type="ECO:0000313" key="2">
    <source>
        <dbReference type="Proteomes" id="UP000677054"/>
    </source>
</evidence>
<evidence type="ECO:0000313" key="1">
    <source>
        <dbReference type="EMBL" id="CAD7255384.1"/>
    </source>
</evidence>
<reference evidence="1" key="1">
    <citation type="submission" date="2020-11" db="EMBL/GenBank/DDBJ databases">
        <authorList>
            <person name="Tran Van P."/>
        </authorList>
    </citation>
    <scope>NUCLEOTIDE SEQUENCE</scope>
</reference>
<keyword evidence="2" id="KW-1185">Reference proteome</keyword>
<accession>A0A7R9FU72</accession>
<name>A0A7R9FU72_9CRUS</name>
<dbReference type="AlphaFoldDB" id="A0A7R9FU72"/>
<dbReference type="EMBL" id="LR924490">
    <property type="protein sequence ID" value="CAD7255384.1"/>
    <property type="molecule type" value="Genomic_DNA"/>
</dbReference>
<gene>
    <name evidence="1" type="ORF">DSTB1V02_LOCUS15129</name>
</gene>